<evidence type="ECO:0000259" key="8">
    <source>
        <dbReference type="PROSITE" id="PS51820"/>
    </source>
</evidence>
<keyword evidence="10" id="KW-1185">Reference proteome</keyword>
<dbReference type="InterPro" id="IPR036439">
    <property type="entry name" value="Dockerin_dom_sf"/>
</dbReference>
<accession>A0A5K7XMB7</accession>
<dbReference type="SUPFAM" id="SSF56988">
    <property type="entry name" value="Anthrax protective antigen"/>
    <property type="match status" value="2"/>
</dbReference>
<sequence length="835" mass="90805">MIPPARRAAALRSACRSLRFESLETRQVLSGSGLTAQYFHNENLTGLAFERVEQPNFVWGTTPPAPGVDPTAFSARWFGRVEATSTDTYTFHTVSDDGVRVWVDGQLLIDDWNVQGSRLESGAIALQAGQQYDIQVEYFNVAGNSTFRLQWSSPSQTRQNIPASQLYASPSGLLGAYADSSGNVIERVDQTIDFDWGTGTPIVGIPADGFGVTWTGFVRPDFSDAYQFRITSDERVRLWIGNELLIDNWTPHPVAVDLGAKQLEAGKWYEIRIEYGDVTGQAEIELAWQSDRQTNGAFEAVAADHLSAAKPAQLTATNPLGPGQDPFVIQWEGQYLHVRSAGNGVWIDRAEHLEDIHPSDPASVSKKVWTAPAGTNYSGQIWAPELHHINGKWYIYVTASDGVNNSTHRMHVLERDAADPFGAFVYKGQLAATTDRFAIDGTVLQWADKLYFIWSGWPGTVDGQQNLYIAEMSNAWTISGERAVLSVPTYNWERFGLPINEGPQVLIHEGKLHIIYSGSGYWRDEYALGRITYNGVGPIMSASSWVKSPTPVFKQAGDIVGTGHASFVKSPDGTEDWIVYHAHHDPNNWQDDRDILIQQFTFNADGTPNFGTPIPKTTPVVVPSGYVDPERPFVAGDFDASGITNAADLAVFKGSFGQTITPGISADADGNGIVDGADFLYWQRNYGAQATATVAVASTASTVPASSAASTPAAIIAETPTFTPPNPAPHTARLSGDELIDSAFAANAYGPALSLQTLESKNSTPQANVEESIRQRGDSAVHASHSIEPNPTDDKRRRHAHHAPASPEQNAEAPDAPPEPADSLHFPDLWSASES</sequence>
<dbReference type="InterPro" id="IPR011658">
    <property type="entry name" value="PA14_dom"/>
</dbReference>
<keyword evidence="4 9" id="KW-0326">Glycosidase</keyword>
<dbReference type="PANTHER" id="PTHR43817">
    <property type="entry name" value="GLYCOSYL HYDROLASE"/>
    <property type="match status" value="1"/>
</dbReference>
<dbReference type="Pfam" id="PF07691">
    <property type="entry name" value="PA14"/>
    <property type="match status" value="2"/>
</dbReference>
<dbReference type="InterPro" id="IPR006710">
    <property type="entry name" value="Glyco_hydro_43"/>
</dbReference>
<gene>
    <name evidence="9" type="ORF">PLANPX_5345</name>
</gene>
<evidence type="ECO:0000256" key="7">
    <source>
        <dbReference type="SAM" id="MobiDB-lite"/>
    </source>
</evidence>
<evidence type="ECO:0000313" key="10">
    <source>
        <dbReference type="Proteomes" id="UP000326837"/>
    </source>
</evidence>
<evidence type="ECO:0000256" key="5">
    <source>
        <dbReference type="PIRSR" id="PIRSR606710-1"/>
    </source>
</evidence>
<dbReference type="Gene3D" id="1.10.1330.10">
    <property type="entry name" value="Dockerin domain"/>
    <property type="match status" value="1"/>
</dbReference>
<feature type="compositionally biased region" description="Polar residues" evidence="7">
    <location>
        <begin position="759"/>
        <end position="769"/>
    </location>
</feature>
<feature type="active site" description="Proton acceptor" evidence="5">
    <location>
        <position position="325"/>
    </location>
</feature>
<feature type="domain" description="PA14" evidence="8">
    <location>
        <begin position="168"/>
        <end position="305"/>
    </location>
</feature>
<protein>
    <submittedName>
        <fullName evidence="9">Alpha-L-arabinofuranosidase II</fullName>
        <ecNumber evidence="9">3.2.1.55</ecNumber>
    </submittedName>
</protein>
<proteinExistence type="inferred from homology"/>
<dbReference type="GO" id="GO:0000272">
    <property type="term" value="P:polysaccharide catabolic process"/>
    <property type="evidence" value="ECO:0007669"/>
    <property type="project" value="InterPro"/>
</dbReference>
<evidence type="ECO:0000256" key="6">
    <source>
        <dbReference type="PIRSR" id="PIRSR606710-2"/>
    </source>
</evidence>
<dbReference type="Pfam" id="PF04616">
    <property type="entry name" value="Glyco_hydro_43"/>
    <property type="match status" value="1"/>
</dbReference>
<evidence type="ECO:0000256" key="4">
    <source>
        <dbReference type="ARBA" id="ARBA00023295"/>
    </source>
</evidence>
<evidence type="ECO:0000256" key="3">
    <source>
        <dbReference type="ARBA" id="ARBA00022801"/>
    </source>
</evidence>
<dbReference type="Gene3D" id="3.90.182.10">
    <property type="entry name" value="Toxin - Anthrax Protective Antigen,domain 1"/>
    <property type="match status" value="2"/>
</dbReference>
<feature type="domain" description="PA14" evidence="8">
    <location>
        <begin position="29"/>
        <end position="165"/>
    </location>
</feature>
<dbReference type="PROSITE" id="PS51820">
    <property type="entry name" value="PA14"/>
    <property type="match status" value="2"/>
</dbReference>
<dbReference type="InterPro" id="IPR023296">
    <property type="entry name" value="Glyco_hydro_beta-prop_sf"/>
</dbReference>
<feature type="active site" description="Proton donor" evidence="5">
    <location>
        <position position="501"/>
    </location>
</feature>
<dbReference type="CDD" id="cd18820">
    <property type="entry name" value="GH43_LbAraf43-like"/>
    <property type="match status" value="1"/>
</dbReference>
<dbReference type="AlphaFoldDB" id="A0A5K7XMB7"/>
<dbReference type="SUPFAM" id="SSF75005">
    <property type="entry name" value="Arabinanase/levansucrase/invertase"/>
    <property type="match status" value="1"/>
</dbReference>
<keyword evidence="2" id="KW-0732">Signal</keyword>
<dbReference type="EC" id="3.2.1.55" evidence="9"/>
<name>A0A5K7XMB7_9BACT</name>
<dbReference type="KEGG" id="lpav:PLANPX_5345"/>
<dbReference type="PANTHER" id="PTHR43817:SF1">
    <property type="entry name" value="HYDROLASE, FAMILY 43, PUTATIVE (AFU_ORTHOLOGUE AFUA_3G01660)-RELATED"/>
    <property type="match status" value="1"/>
</dbReference>
<evidence type="ECO:0000313" key="9">
    <source>
        <dbReference type="EMBL" id="BBO35733.1"/>
    </source>
</evidence>
<dbReference type="PROSITE" id="PS00018">
    <property type="entry name" value="EF_HAND_1"/>
    <property type="match status" value="1"/>
</dbReference>
<dbReference type="InterPro" id="IPR018247">
    <property type="entry name" value="EF_Hand_1_Ca_BS"/>
</dbReference>
<keyword evidence="3 9" id="KW-0378">Hydrolase</keyword>
<reference evidence="10" key="1">
    <citation type="submission" date="2019-10" db="EMBL/GenBank/DDBJ databases">
        <title>Lacipirellula parvula gen. nov., sp. nov., representing a lineage of planctomycetes widespread in freshwater anoxic habitats, and description of the family Lacipirellulaceae.</title>
        <authorList>
            <person name="Dedysh S.N."/>
            <person name="Kulichevskaya I.S."/>
            <person name="Beletsky A.V."/>
            <person name="Rakitin A.L."/>
            <person name="Mardanov A.V."/>
            <person name="Ivanova A.A."/>
            <person name="Saltykova V.X."/>
            <person name="Rijpstra W.I.C."/>
            <person name="Sinninghe Damste J.S."/>
            <person name="Ravin N.V."/>
        </authorList>
    </citation>
    <scope>NUCLEOTIDE SEQUENCE [LARGE SCALE GENOMIC DNA]</scope>
    <source>
        <strain evidence="10">PX69</strain>
    </source>
</reference>
<feature type="region of interest" description="Disordered" evidence="7">
    <location>
        <begin position="759"/>
        <end position="835"/>
    </location>
</feature>
<feature type="site" description="Important for catalytic activity, responsible for pKa modulation of the active site Glu and correct orientation of both the proton donor and substrate" evidence="6">
    <location>
        <position position="440"/>
    </location>
</feature>
<comment type="similarity">
    <text evidence="1">Belongs to the glycosyl hydrolase 43 family.</text>
</comment>
<evidence type="ECO:0000256" key="1">
    <source>
        <dbReference type="ARBA" id="ARBA00009865"/>
    </source>
</evidence>
<organism evidence="9 10">
    <name type="scientific">Lacipirellula parvula</name>
    <dbReference type="NCBI Taxonomy" id="2650471"/>
    <lineage>
        <taxon>Bacteria</taxon>
        <taxon>Pseudomonadati</taxon>
        <taxon>Planctomycetota</taxon>
        <taxon>Planctomycetia</taxon>
        <taxon>Pirellulales</taxon>
        <taxon>Lacipirellulaceae</taxon>
        <taxon>Lacipirellula</taxon>
    </lineage>
</organism>
<dbReference type="GO" id="GO:0046556">
    <property type="term" value="F:alpha-L-arabinofuranosidase activity"/>
    <property type="evidence" value="ECO:0007669"/>
    <property type="project" value="UniProtKB-EC"/>
</dbReference>
<dbReference type="InterPro" id="IPR037524">
    <property type="entry name" value="PA14/GLEYA"/>
</dbReference>
<dbReference type="SMART" id="SM00758">
    <property type="entry name" value="PA14"/>
    <property type="match status" value="2"/>
</dbReference>
<evidence type="ECO:0000256" key="2">
    <source>
        <dbReference type="ARBA" id="ARBA00022729"/>
    </source>
</evidence>
<dbReference type="Gene3D" id="2.115.10.20">
    <property type="entry name" value="Glycosyl hydrolase domain, family 43"/>
    <property type="match status" value="1"/>
</dbReference>
<dbReference type="Proteomes" id="UP000326837">
    <property type="component" value="Chromosome"/>
</dbReference>
<dbReference type="EMBL" id="AP021861">
    <property type="protein sequence ID" value="BBO35733.1"/>
    <property type="molecule type" value="Genomic_DNA"/>
</dbReference>